<reference evidence="9" key="2">
    <citation type="journal article" date="2021" name="PeerJ">
        <title>Extensive microbial diversity within the chicken gut microbiome revealed by metagenomics and culture.</title>
        <authorList>
            <person name="Gilroy R."/>
            <person name="Ravi A."/>
            <person name="Getino M."/>
            <person name="Pursley I."/>
            <person name="Horton D.L."/>
            <person name="Alikhan N.F."/>
            <person name="Baker D."/>
            <person name="Gharbi K."/>
            <person name="Hall N."/>
            <person name="Watson M."/>
            <person name="Adriaenssens E.M."/>
            <person name="Foster-Nyarko E."/>
            <person name="Jarju S."/>
            <person name="Secka A."/>
            <person name="Antonio M."/>
            <person name="Oren A."/>
            <person name="Chaudhuri R.R."/>
            <person name="La Ragione R."/>
            <person name="Hildebrand F."/>
            <person name="Pallen M.J."/>
        </authorList>
    </citation>
    <scope>NUCLEOTIDE SEQUENCE</scope>
    <source>
        <strain evidence="9">517</strain>
    </source>
</reference>
<evidence type="ECO:0000256" key="3">
    <source>
        <dbReference type="ARBA" id="ARBA00022670"/>
    </source>
</evidence>
<dbReference type="GO" id="GO:0005829">
    <property type="term" value="C:cytosol"/>
    <property type="evidence" value="ECO:0007669"/>
    <property type="project" value="TreeGrafter"/>
</dbReference>
<sequence>MVTIKSEQEIDLMRKAGVILRDVLRLVSDNAKPGVTLRRLDAIAYDYIKRNNAVPSFLGYGGFPATLCLSIDDEIVHGIPGDRVLEEGMLLKIDAGVGVGGFHTDAARTVGIGRISAEKAALKDCCEECFFKGVSILKEGVRLGDLGAAIMKHAEARGYGVVRELVGHGIGATVHEDPSVPNYGVPGRGMRLAANMTLAIEPMINLGTRKVMQVEGDDWTVFTADGKPSAHYENTVVIRPEGVEILTL</sequence>
<comment type="caution">
    <text evidence="9">The sequence shown here is derived from an EMBL/GenBank/DDBJ whole genome shotgun (WGS) entry which is preliminary data.</text>
</comment>
<dbReference type="GO" id="GO:0046872">
    <property type="term" value="F:metal ion binding"/>
    <property type="evidence" value="ECO:0007669"/>
    <property type="project" value="UniProtKB-UniRule"/>
</dbReference>
<accession>A0A940DGD7</accession>
<dbReference type="EMBL" id="JADINF010000064">
    <property type="protein sequence ID" value="MBO8423904.1"/>
    <property type="molecule type" value="Genomic_DNA"/>
</dbReference>
<comment type="cofactor">
    <cofactor evidence="6">
        <name>Co(2+)</name>
        <dbReference type="ChEBI" id="CHEBI:48828"/>
    </cofactor>
    <cofactor evidence="6">
        <name>Zn(2+)</name>
        <dbReference type="ChEBI" id="CHEBI:29105"/>
    </cofactor>
    <cofactor evidence="6">
        <name>Mn(2+)</name>
        <dbReference type="ChEBI" id="CHEBI:29035"/>
    </cofactor>
    <cofactor evidence="6">
        <name>Fe(2+)</name>
        <dbReference type="ChEBI" id="CHEBI:29033"/>
    </cofactor>
    <text evidence="6">Binds 2 divalent metal cations per subunit. Has a high-affinity and a low affinity metal-binding site. The true nature of the physiological cofactor is under debate. The enzyme is active with cobalt, zinc, manganese or divalent iron ions. Most likely, methionine aminopeptidases function as mononuclear Fe(2+)-metalloproteases under physiological conditions, and the catalytically relevant metal-binding site has been assigned to the histidine-containing high-affinity site.</text>
</comment>
<feature type="binding site" evidence="6">
    <location>
        <position position="201"/>
    </location>
    <ligand>
        <name>a divalent metal cation</name>
        <dbReference type="ChEBI" id="CHEBI:60240"/>
        <label>2</label>
        <note>catalytic</note>
    </ligand>
</feature>
<reference evidence="9" key="1">
    <citation type="submission" date="2020-10" db="EMBL/GenBank/DDBJ databases">
        <authorList>
            <person name="Gilroy R."/>
        </authorList>
    </citation>
    <scope>NUCLEOTIDE SEQUENCE</scope>
    <source>
        <strain evidence="9">517</strain>
    </source>
</reference>
<dbReference type="GO" id="GO:0004239">
    <property type="term" value="F:initiator methionyl aminopeptidase activity"/>
    <property type="evidence" value="ECO:0007669"/>
    <property type="project" value="UniProtKB-UniRule"/>
</dbReference>
<evidence type="ECO:0000256" key="4">
    <source>
        <dbReference type="ARBA" id="ARBA00022723"/>
    </source>
</evidence>
<dbReference type="GO" id="GO:0070006">
    <property type="term" value="F:metalloaminopeptidase activity"/>
    <property type="evidence" value="ECO:0007669"/>
    <property type="project" value="UniProtKB-UniRule"/>
</dbReference>
<dbReference type="PANTHER" id="PTHR43330">
    <property type="entry name" value="METHIONINE AMINOPEPTIDASE"/>
    <property type="match status" value="1"/>
</dbReference>
<dbReference type="HAMAP" id="MF_01974">
    <property type="entry name" value="MetAP_1"/>
    <property type="match status" value="1"/>
</dbReference>
<proteinExistence type="inferred from homology"/>
<keyword evidence="2 6" id="KW-0031">Aminopeptidase</keyword>
<protein>
    <recommendedName>
        <fullName evidence="6 7">Methionine aminopeptidase</fullName>
        <shortName evidence="6">MAP</shortName>
        <shortName evidence="6">MetAP</shortName>
        <ecNumber evidence="6 7">3.4.11.18</ecNumber>
    </recommendedName>
    <alternativeName>
        <fullName evidence="6">Peptidase M</fullName>
    </alternativeName>
</protein>
<feature type="binding site" evidence="6">
    <location>
        <position position="233"/>
    </location>
    <ligand>
        <name>a divalent metal cation</name>
        <dbReference type="ChEBI" id="CHEBI:60240"/>
        <label>1</label>
    </ligand>
</feature>
<dbReference type="Gene3D" id="3.90.230.10">
    <property type="entry name" value="Creatinase/methionine aminopeptidase superfamily"/>
    <property type="match status" value="1"/>
</dbReference>
<comment type="similarity">
    <text evidence="6">Belongs to the peptidase M24A family. Methionine aminopeptidase type 1 subfamily.</text>
</comment>
<name>A0A940DGD7_9FIRM</name>
<comment type="function">
    <text evidence="1 6">Removes the N-terminal methionine from nascent proteins. The N-terminal methionine is often cleaved when the second residue in the primary sequence is small and uncharged (Met-Ala-, Cys, Gly, Pro, Ser, Thr, or Val). Requires deformylation of the N(alpha)-formylated initiator methionine before it can be hydrolyzed.</text>
</comment>
<keyword evidence="3 6" id="KW-0645">Protease</keyword>
<evidence type="ECO:0000256" key="7">
    <source>
        <dbReference type="RuleBase" id="RU003653"/>
    </source>
</evidence>
<evidence type="ECO:0000259" key="8">
    <source>
        <dbReference type="Pfam" id="PF00557"/>
    </source>
</evidence>
<dbReference type="AlphaFoldDB" id="A0A940DGD7"/>
<gene>
    <name evidence="6 9" type="primary">map</name>
    <name evidence="9" type="ORF">IAB16_02640</name>
</gene>
<evidence type="ECO:0000313" key="9">
    <source>
        <dbReference type="EMBL" id="MBO8423904.1"/>
    </source>
</evidence>
<comment type="catalytic activity">
    <reaction evidence="6 7">
        <text>Release of N-terminal amino acids, preferentially methionine, from peptides and arylamides.</text>
        <dbReference type="EC" id="3.4.11.18"/>
    </reaction>
</comment>
<feature type="binding site" evidence="6">
    <location>
        <position position="94"/>
    </location>
    <ligand>
        <name>a divalent metal cation</name>
        <dbReference type="ChEBI" id="CHEBI:60240"/>
        <label>1</label>
    </ligand>
</feature>
<feature type="binding site" evidence="6">
    <location>
        <position position="105"/>
    </location>
    <ligand>
        <name>a divalent metal cation</name>
        <dbReference type="ChEBI" id="CHEBI:60240"/>
        <label>1</label>
    </ligand>
</feature>
<dbReference type="EC" id="3.4.11.18" evidence="6 7"/>
<dbReference type="GO" id="GO:0006508">
    <property type="term" value="P:proteolysis"/>
    <property type="evidence" value="ECO:0007669"/>
    <property type="project" value="UniProtKB-KW"/>
</dbReference>
<organism evidence="9 10">
    <name type="scientific">Candidatus Stercoripulliclostridium pullicola</name>
    <dbReference type="NCBI Taxonomy" id="2840953"/>
    <lineage>
        <taxon>Bacteria</taxon>
        <taxon>Bacillati</taxon>
        <taxon>Bacillota</taxon>
        <taxon>Clostridia</taxon>
        <taxon>Eubacteriales</taxon>
        <taxon>Candidatus Stercoripulliclostridium</taxon>
    </lineage>
</organism>
<dbReference type="InterPro" id="IPR036005">
    <property type="entry name" value="Creatinase/aminopeptidase-like"/>
</dbReference>
<evidence type="ECO:0000313" key="10">
    <source>
        <dbReference type="Proteomes" id="UP000727857"/>
    </source>
</evidence>
<feature type="binding site" evidence="6">
    <location>
        <position position="105"/>
    </location>
    <ligand>
        <name>a divalent metal cation</name>
        <dbReference type="ChEBI" id="CHEBI:60240"/>
        <label>2</label>
        <note>catalytic</note>
    </ligand>
</feature>
<dbReference type="CDD" id="cd01086">
    <property type="entry name" value="MetAP1"/>
    <property type="match status" value="1"/>
</dbReference>
<keyword evidence="4 6" id="KW-0479">Metal-binding</keyword>
<feature type="domain" description="Peptidase M24" evidence="8">
    <location>
        <begin position="12"/>
        <end position="239"/>
    </location>
</feature>
<evidence type="ECO:0000256" key="2">
    <source>
        <dbReference type="ARBA" id="ARBA00022438"/>
    </source>
</evidence>
<dbReference type="PRINTS" id="PR00599">
    <property type="entry name" value="MAPEPTIDASE"/>
</dbReference>
<dbReference type="NCBIfam" id="TIGR00500">
    <property type="entry name" value="met_pdase_I"/>
    <property type="match status" value="1"/>
</dbReference>
<evidence type="ECO:0000256" key="6">
    <source>
        <dbReference type="HAMAP-Rule" id="MF_01974"/>
    </source>
</evidence>
<feature type="binding site" evidence="6">
    <location>
        <position position="77"/>
    </location>
    <ligand>
        <name>substrate</name>
    </ligand>
</feature>
<dbReference type="InterPro" id="IPR001714">
    <property type="entry name" value="Pept_M24_MAP"/>
</dbReference>
<dbReference type="InterPro" id="IPR002467">
    <property type="entry name" value="Pept_M24A_MAP1"/>
</dbReference>
<feature type="binding site" evidence="6">
    <location>
        <position position="175"/>
    </location>
    <ligand>
        <name>substrate</name>
    </ligand>
</feature>
<dbReference type="SUPFAM" id="SSF55920">
    <property type="entry name" value="Creatinase/aminopeptidase"/>
    <property type="match status" value="1"/>
</dbReference>
<feature type="binding site" evidence="6">
    <location>
        <position position="168"/>
    </location>
    <ligand>
        <name>a divalent metal cation</name>
        <dbReference type="ChEBI" id="CHEBI:60240"/>
        <label>2</label>
        <note>catalytic</note>
    </ligand>
</feature>
<dbReference type="Pfam" id="PF00557">
    <property type="entry name" value="Peptidase_M24"/>
    <property type="match status" value="1"/>
</dbReference>
<evidence type="ECO:0000256" key="1">
    <source>
        <dbReference type="ARBA" id="ARBA00002521"/>
    </source>
</evidence>
<evidence type="ECO:0000256" key="5">
    <source>
        <dbReference type="ARBA" id="ARBA00022801"/>
    </source>
</evidence>
<keyword evidence="5 6" id="KW-0378">Hydrolase</keyword>
<dbReference type="InterPro" id="IPR000994">
    <property type="entry name" value="Pept_M24"/>
</dbReference>
<dbReference type="PANTHER" id="PTHR43330:SF27">
    <property type="entry name" value="METHIONINE AMINOPEPTIDASE"/>
    <property type="match status" value="1"/>
</dbReference>
<dbReference type="Proteomes" id="UP000727857">
    <property type="component" value="Unassembled WGS sequence"/>
</dbReference>
<comment type="subunit">
    <text evidence="6">Monomer.</text>
</comment>
<feature type="binding site" evidence="6">
    <location>
        <position position="233"/>
    </location>
    <ligand>
        <name>a divalent metal cation</name>
        <dbReference type="ChEBI" id="CHEBI:60240"/>
        <label>2</label>
        <note>catalytic</note>
    </ligand>
</feature>